<dbReference type="AlphaFoldDB" id="A0AAD7C3K9"/>
<organism evidence="1 2">
    <name type="scientific">Roridomyces roridus</name>
    <dbReference type="NCBI Taxonomy" id="1738132"/>
    <lineage>
        <taxon>Eukaryota</taxon>
        <taxon>Fungi</taxon>
        <taxon>Dikarya</taxon>
        <taxon>Basidiomycota</taxon>
        <taxon>Agaricomycotina</taxon>
        <taxon>Agaricomycetes</taxon>
        <taxon>Agaricomycetidae</taxon>
        <taxon>Agaricales</taxon>
        <taxon>Marasmiineae</taxon>
        <taxon>Mycenaceae</taxon>
        <taxon>Roridomyces</taxon>
    </lineage>
</organism>
<keyword evidence="2" id="KW-1185">Reference proteome</keyword>
<reference evidence="1" key="1">
    <citation type="submission" date="2023-03" db="EMBL/GenBank/DDBJ databases">
        <title>Massive genome expansion in bonnet fungi (Mycena s.s.) driven by repeated elements and novel gene families across ecological guilds.</title>
        <authorList>
            <consortium name="Lawrence Berkeley National Laboratory"/>
            <person name="Harder C.B."/>
            <person name="Miyauchi S."/>
            <person name="Viragh M."/>
            <person name="Kuo A."/>
            <person name="Thoen E."/>
            <person name="Andreopoulos B."/>
            <person name="Lu D."/>
            <person name="Skrede I."/>
            <person name="Drula E."/>
            <person name="Henrissat B."/>
            <person name="Morin E."/>
            <person name="Kohler A."/>
            <person name="Barry K."/>
            <person name="LaButti K."/>
            <person name="Morin E."/>
            <person name="Salamov A."/>
            <person name="Lipzen A."/>
            <person name="Mereny Z."/>
            <person name="Hegedus B."/>
            <person name="Baldrian P."/>
            <person name="Stursova M."/>
            <person name="Weitz H."/>
            <person name="Taylor A."/>
            <person name="Grigoriev I.V."/>
            <person name="Nagy L.G."/>
            <person name="Martin F."/>
            <person name="Kauserud H."/>
        </authorList>
    </citation>
    <scope>NUCLEOTIDE SEQUENCE</scope>
    <source>
        <strain evidence="1">9284</strain>
    </source>
</reference>
<accession>A0AAD7C3K9</accession>
<evidence type="ECO:0000313" key="2">
    <source>
        <dbReference type="Proteomes" id="UP001221142"/>
    </source>
</evidence>
<comment type="caution">
    <text evidence="1">The sequence shown here is derived from an EMBL/GenBank/DDBJ whole genome shotgun (WGS) entry which is preliminary data.</text>
</comment>
<name>A0AAD7C3K9_9AGAR</name>
<proteinExistence type="predicted"/>
<gene>
    <name evidence="1" type="ORF">FB45DRAFT_1023078</name>
</gene>
<dbReference type="Proteomes" id="UP001221142">
    <property type="component" value="Unassembled WGS sequence"/>
</dbReference>
<evidence type="ECO:0000313" key="1">
    <source>
        <dbReference type="EMBL" id="KAJ7638273.1"/>
    </source>
</evidence>
<protein>
    <submittedName>
        <fullName evidence="1">Uncharacterized protein</fullName>
    </submittedName>
</protein>
<sequence length="168" mass="19115">MPSFRARNSANFLSQEVKGRAYLYSNPSKSTPVELAIEVPQSRRRSNGLTGPGHYITRLHYIHVEPIFTENCTIVHDCVVTSGTRRFLVCAYYEPTSAVNEALASEFFGFEWRGELVIAELGRKTVLSFVNLRPFHRQVLKEVVNRFLAEALMALHAEKDIPKRMSIT</sequence>
<dbReference type="EMBL" id="JARKIF010000005">
    <property type="protein sequence ID" value="KAJ7638273.1"/>
    <property type="molecule type" value="Genomic_DNA"/>
</dbReference>